<sequence length="54" mass="6381">WRRSAAWRRRWSRTGVATAWSLRVMLKLRQRLRSPTVAFTSMYQAAQTDTTTPL</sequence>
<evidence type="ECO:0000313" key="2">
    <source>
        <dbReference type="Proteomes" id="UP001610411"/>
    </source>
</evidence>
<name>A0ABD2DB86_DAUMA</name>
<organism evidence="1 2">
    <name type="scientific">Daubentonia madagascariensis</name>
    <name type="common">Aye-aye</name>
    <name type="synonym">Sciurus madagascariensis</name>
    <dbReference type="NCBI Taxonomy" id="31869"/>
    <lineage>
        <taxon>Eukaryota</taxon>
        <taxon>Metazoa</taxon>
        <taxon>Chordata</taxon>
        <taxon>Craniata</taxon>
        <taxon>Vertebrata</taxon>
        <taxon>Euteleostomi</taxon>
        <taxon>Mammalia</taxon>
        <taxon>Eutheria</taxon>
        <taxon>Euarchontoglires</taxon>
        <taxon>Primates</taxon>
        <taxon>Strepsirrhini</taxon>
        <taxon>Chiromyiformes</taxon>
        <taxon>Daubentoniidae</taxon>
        <taxon>Daubentonia</taxon>
    </lineage>
</organism>
<dbReference type="AlphaFoldDB" id="A0ABD2DB86"/>
<proteinExistence type="predicted"/>
<dbReference type="EMBL" id="JBFSEQ010000012">
    <property type="protein sequence ID" value="KAL2764242.1"/>
    <property type="molecule type" value="Genomic_DNA"/>
</dbReference>
<dbReference type="Proteomes" id="UP001610411">
    <property type="component" value="Unassembled WGS sequence"/>
</dbReference>
<feature type="non-terminal residue" evidence="1">
    <location>
        <position position="1"/>
    </location>
</feature>
<reference evidence="1 2" key="1">
    <citation type="journal article" date="2024" name="G3 (Bethesda)">
        <title>A hybrid genome assembly of the endangered aye-aye (Daubentonia madagascariensis).</title>
        <authorList>
            <person name="Versoza C.J."/>
            <person name="Pfeifer S.P."/>
        </authorList>
    </citation>
    <scope>NUCLEOTIDE SEQUENCE [LARGE SCALE GENOMIC DNA]</scope>
    <source>
        <strain evidence="1">6821</strain>
    </source>
</reference>
<gene>
    <name evidence="1" type="ORF">WCI35_030036</name>
</gene>
<comment type="caution">
    <text evidence="1">The sequence shown here is derived from an EMBL/GenBank/DDBJ whole genome shotgun (WGS) entry which is preliminary data.</text>
</comment>
<accession>A0ABD2DB86</accession>
<protein>
    <submittedName>
        <fullName evidence="1">Peroxisomal membrane protein 11C isoform 2</fullName>
    </submittedName>
</protein>
<feature type="non-terminal residue" evidence="1">
    <location>
        <position position="54"/>
    </location>
</feature>
<evidence type="ECO:0000313" key="1">
    <source>
        <dbReference type="EMBL" id="KAL2764242.1"/>
    </source>
</evidence>
<keyword evidence="2" id="KW-1185">Reference proteome</keyword>